<evidence type="ECO:0000259" key="4">
    <source>
        <dbReference type="PROSITE" id="PS51471"/>
    </source>
</evidence>
<reference evidence="5 6" key="1">
    <citation type="submission" date="2023-12" db="EMBL/GenBank/DDBJ databases">
        <title>A high-quality genome assembly for Dillenia turbinata (Dilleniales).</title>
        <authorList>
            <person name="Chanderbali A."/>
        </authorList>
    </citation>
    <scope>NUCLEOTIDE SEQUENCE [LARGE SCALE GENOMIC DNA]</scope>
    <source>
        <strain evidence="5">LSX21</strain>
        <tissue evidence="5">Leaf</tissue>
    </source>
</reference>
<evidence type="ECO:0000313" key="5">
    <source>
        <dbReference type="EMBL" id="KAK6912677.1"/>
    </source>
</evidence>
<dbReference type="PANTHER" id="PTHR47990">
    <property type="entry name" value="2-OXOGLUTARATE (2OG) AND FE(II)-DEPENDENT OXYGENASE SUPERFAMILY PROTEIN-RELATED"/>
    <property type="match status" value="1"/>
</dbReference>
<proteinExistence type="inferred from homology"/>
<evidence type="ECO:0000256" key="3">
    <source>
        <dbReference type="RuleBase" id="RU003682"/>
    </source>
</evidence>
<dbReference type="GO" id="GO:0051213">
    <property type="term" value="F:dioxygenase activity"/>
    <property type="evidence" value="ECO:0007669"/>
    <property type="project" value="UniProtKB-KW"/>
</dbReference>
<gene>
    <name evidence="5" type="ORF">RJ641_022278</name>
</gene>
<dbReference type="Pfam" id="PF03171">
    <property type="entry name" value="2OG-FeII_Oxy"/>
    <property type="match status" value="1"/>
</dbReference>
<dbReference type="PROSITE" id="PS51471">
    <property type="entry name" value="FE2OG_OXY"/>
    <property type="match status" value="1"/>
</dbReference>
<keyword evidence="6" id="KW-1185">Reference proteome</keyword>
<dbReference type="InterPro" id="IPR027443">
    <property type="entry name" value="IPNS-like_sf"/>
</dbReference>
<keyword evidence="5" id="KW-0223">Dioxygenase</keyword>
<evidence type="ECO:0000256" key="2">
    <source>
        <dbReference type="ARBA" id="ARBA00023004"/>
    </source>
</evidence>
<sequence>MPESHVWHDKVDVQSKSSSIPIIDLHDPNVVKLVLHASETWGAFELTGHGIPLKLVKDVEEEAVRLFSLPIEQKLQALRPANRATGYGTAPLAKLCPNLMWHEGFTIMGSPLADVYSEVMESYQKTMKEVADQLMLVFLEALNIPRHKWTVSSEEVSTALQLNAYPLCPDPSKTLGLLPHTDTSLFTIVQQINNTDGLQICKDGEWVTVTPANSHALLVNVCDLLHIVSNGRFKSVLHRAEVSQTCYRLSTAYFYVLPVEHEVSPLCVEGSDQYPLFRSLK</sequence>
<name>A0AAN8YU31_9MAGN</name>
<keyword evidence="1 3" id="KW-0479">Metal-binding</keyword>
<dbReference type="Proteomes" id="UP001370490">
    <property type="component" value="Unassembled WGS sequence"/>
</dbReference>
<comment type="caution">
    <text evidence="5">The sequence shown here is derived from an EMBL/GenBank/DDBJ whole genome shotgun (WGS) entry which is preliminary data.</text>
</comment>
<comment type="similarity">
    <text evidence="3">Belongs to the iron/ascorbate-dependent oxidoreductase family.</text>
</comment>
<feature type="non-terminal residue" evidence="5">
    <location>
        <position position="281"/>
    </location>
</feature>
<dbReference type="EMBL" id="JBAMMX010000027">
    <property type="protein sequence ID" value="KAK6912677.1"/>
    <property type="molecule type" value="Genomic_DNA"/>
</dbReference>
<keyword evidence="3" id="KW-0560">Oxidoreductase</keyword>
<evidence type="ECO:0000313" key="6">
    <source>
        <dbReference type="Proteomes" id="UP001370490"/>
    </source>
</evidence>
<dbReference type="InterPro" id="IPR005123">
    <property type="entry name" value="Oxoglu/Fe-dep_dioxygenase_dom"/>
</dbReference>
<feature type="domain" description="Fe2OG dioxygenase" evidence="4">
    <location>
        <begin position="155"/>
        <end position="257"/>
    </location>
</feature>
<dbReference type="InterPro" id="IPR044861">
    <property type="entry name" value="IPNS-like_FE2OG_OXY"/>
</dbReference>
<organism evidence="5 6">
    <name type="scientific">Dillenia turbinata</name>
    <dbReference type="NCBI Taxonomy" id="194707"/>
    <lineage>
        <taxon>Eukaryota</taxon>
        <taxon>Viridiplantae</taxon>
        <taxon>Streptophyta</taxon>
        <taxon>Embryophyta</taxon>
        <taxon>Tracheophyta</taxon>
        <taxon>Spermatophyta</taxon>
        <taxon>Magnoliopsida</taxon>
        <taxon>eudicotyledons</taxon>
        <taxon>Gunneridae</taxon>
        <taxon>Pentapetalae</taxon>
        <taxon>Dilleniales</taxon>
        <taxon>Dilleniaceae</taxon>
        <taxon>Dillenia</taxon>
    </lineage>
</organism>
<dbReference type="GO" id="GO:0046872">
    <property type="term" value="F:metal ion binding"/>
    <property type="evidence" value="ECO:0007669"/>
    <property type="project" value="UniProtKB-KW"/>
</dbReference>
<dbReference type="SUPFAM" id="SSF51197">
    <property type="entry name" value="Clavaminate synthase-like"/>
    <property type="match status" value="1"/>
</dbReference>
<keyword evidence="2 3" id="KW-0408">Iron</keyword>
<dbReference type="AlphaFoldDB" id="A0AAN8YU31"/>
<protein>
    <submittedName>
        <fullName evidence="5">Non-hem dioxygenase N-terminal domain</fullName>
    </submittedName>
</protein>
<dbReference type="Pfam" id="PF14226">
    <property type="entry name" value="DIOX_N"/>
    <property type="match status" value="1"/>
</dbReference>
<dbReference type="Gene3D" id="2.60.120.330">
    <property type="entry name" value="B-lactam Antibiotic, Isopenicillin N Synthase, Chain"/>
    <property type="match status" value="1"/>
</dbReference>
<dbReference type="InterPro" id="IPR050231">
    <property type="entry name" value="Iron_ascorbate_oxido_reductase"/>
</dbReference>
<accession>A0AAN8YU31</accession>
<dbReference type="InterPro" id="IPR026992">
    <property type="entry name" value="DIOX_N"/>
</dbReference>
<evidence type="ECO:0000256" key="1">
    <source>
        <dbReference type="ARBA" id="ARBA00022723"/>
    </source>
</evidence>